<evidence type="ECO:0000256" key="5">
    <source>
        <dbReference type="ARBA" id="ARBA00023277"/>
    </source>
</evidence>
<dbReference type="EMBL" id="BOSL01000004">
    <property type="protein sequence ID" value="GIP52698.1"/>
    <property type="molecule type" value="Genomic_DNA"/>
</dbReference>
<comment type="cofactor">
    <cofactor evidence="1">
        <name>Mg(2+)</name>
        <dbReference type="ChEBI" id="CHEBI:18420"/>
    </cofactor>
</comment>
<dbReference type="Pfam" id="PF04794">
    <property type="entry name" value="YdjC"/>
    <property type="match status" value="1"/>
</dbReference>
<dbReference type="Gene3D" id="3.20.20.370">
    <property type="entry name" value="Glycoside hydrolase/deacetylase"/>
    <property type="match status" value="1"/>
</dbReference>
<name>A0ABQ4M9M2_9BACL</name>
<organism evidence="6 7">
    <name type="scientific">Paenibacillus vini</name>
    <dbReference type="NCBI Taxonomy" id="1476024"/>
    <lineage>
        <taxon>Bacteria</taxon>
        <taxon>Bacillati</taxon>
        <taxon>Bacillota</taxon>
        <taxon>Bacilli</taxon>
        <taxon>Bacillales</taxon>
        <taxon>Paenibacillaceae</taxon>
        <taxon>Paenibacillus</taxon>
    </lineage>
</organism>
<dbReference type="PANTHER" id="PTHR31609:SF1">
    <property type="entry name" value="CARBOHYDRATE DEACETYLASE"/>
    <property type="match status" value="1"/>
</dbReference>
<dbReference type="SUPFAM" id="SSF88713">
    <property type="entry name" value="Glycoside hydrolase/deacetylase"/>
    <property type="match status" value="1"/>
</dbReference>
<keyword evidence="5" id="KW-0119">Carbohydrate metabolism</keyword>
<evidence type="ECO:0000256" key="2">
    <source>
        <dbReference type="ARBA" id="ARBA00022723"/>
    </source>
</evidence>
<dbReference type="Proteomes" id="UP000679992">
    <property type="component" value="Unassembled WGS sequence"/>
</dbReference>
<comment type="caution">
    <text evidence="6">The sequence shown here is derived from an EMBL/GenBank/DDBJ whole genome shotgun (WGS) entry which is preliminary data.</text>
</comment>
<dbReference type="InterPro" id="IPR011330">
    <property type="entry name" value="Glyco_hydro/deAcase_b/a-brl"/>
</dbReference>
<dbReference type="PANTHER" id="PTHR31609">
    <property type="entry name" value="YDJC DEACETYLASE FAMILY MEMBER"/>
    <property type="match status" value="1"/>
</dbReference>
<proteinExistence type="predicted"/>
<evidence type="ECO:0000256" key="3">
    <source>
        <dbReference type="ARBA" id="ARBA00022801"/>
    </source>
</evidence>
<reference evidence="6 7" key="1">
    <citation type="submission" date="2021-03" db="EMBL/GenBank/DDBJ databases">
        <title>Antimicrobial resistance genes in bacteria isolated from Japanese honey, and their potential for conferring macrolide and lincosamide resistance in the American foulbrood pathogen Paenibacillus larvae.</title>
        <authorList>
            <person name="Okamoto M."/>
            <person name="Kumagai M."/>
            <person name="Kanamori H."/>
            <person name="Takamatsu D."/>
        </authorList>
    </citation>
    <scope>NUCLEOTIDE SEQUENCE [LARGE SCALE GENOMIC DNA]</scope>
    <source>
        <strain evidence="6 7">J42TS3</strain>
    </source>
</reference>
<keyword evidence="7" id="KW-1185">Reference proteome</keyword>
<evidence type="ECO:0000256" key="4">
    <source>
        <dbReference type="ARBA" id="ARBA00022842"/>
    </source>
</evidence>
<dbReference type="RefSeq" id="WP_213654435.1">
    <property type="nucleotide sequence ID" value="NZ_BOSL01000004.1"/>
</dbReference>
<dbReference type="InterPro" id="IPR006879">
    <property type="entry name" value="YdjC-like"/>
</dbReference>
<gene>
    <name evidence="6" type="ORF">J42TS3_17330</name>
</gene>
<accession>A0ABQ4M9M2</accession>
<sequence length="301" mass="34160">MTLGQRLGYEADAKLLIVNADDFGMCHAENLAIQQLFQEGVISSTTLMTPCGWAREAALWSAAHPEYHVGVHLTFTSEWSGYKWGPVTRSGDVSSLVTKEGYFPADCATFESQADREQVRLEMIRQIEMARSMGVDPTHLDNHMGSLYGLVTGNHFLDVVFEVCLQYGLPFRLPRSLPEMDKIPSEAAEIAKRVGELADSMGVVILDYLIGLPFGKQPGETYESYKGDMINVLKSLKPGVSEIIIHPAFADDELRSIHHEWEKRQWDFELFRDSEVREVIQQEGIRLIRWKELREVQRQAQ</sequence>
<evidence type="ECO:0000313" key="7">
    <source>
        <dbReference type="Proteomes" id="UP000679992"/>
    </source>
</evidence>
<keyword evidence="4" id="KW-0460">Magnesium</keyword>
<keyword evidence="2" id="KW-0479">Metal-binding</keyword>
<evidence type="ECO:0000256" key="1">
    <source>
        <dbReference type="ARBA" id="ARBA00001946"/>
    </source>
</evidence>
<protein>
    <submittedName>
        <fullName evidence="6">Carbohydrate deacetylase</fullName>
    </submittedName>
</protein>
<evidence type="ECO:0000313" key="6">
    <source>
        <dbReference type="EMBL" id="GIP52698.1"/>
    </source>
</evidence>
<dbReference type="CDD" id="cd10802">
    <property type="entry name" value="YdjC_TTHB029_like"/>
    <property type="match status" value="1"/>
</dbReference>
<keyword evidence="3" id="KW-0378">Hydrolase</keyword>